<dbReference type="KEGG" id="dmm:dnm_005780"/>
<dbReference type="AlphaFoldDB" id="A0A975BG48"/>
<dbReference type="EMBL" id="CP061800">
    <property type="protein sequence ID" value="QTA84579.1"/>
    <property type="molecule type" value="Genomic_DNA"/>
</dbReference>
<keyword evidence="2" id="KW-1185">Reference proteome</keyword>
<protein>
    <submittedName>
        <fullName evidence="1">Uncharacterized protein</fullName>
    </submittedName>
</protein>
<organism evidence="1 2">
    <name type="scientific">Desulfonema magnum</name>
    <dbReference type="NCBI Taxonomy" id="45655"/>
    <lineage>
        <taxon>Bacteria</taxon>
        <taxon>Pseudomonadati</taxon>
        <taxon>Thermodesulfobacteriota</taxon>
        <taxon>Desulfobacteria</taxon>
        <taxon>Desulfobacterales</taxon>
        <taxon>Desulfococcaceae</taxon>
        <taxon>Desulfonema</taxon>
    </lineage>
</organism>
<reference evidence="1" key="1">
    <citation type="journal article" date="2021" name="Microb. Physiol.">
        <title>Proteogenomic Insights into the Physiology of Marine, Sulfate-Reducing, Filamentous Desulfonema limicola and Desulfonema magnum.</title>
        <authorList>
            <person name="Schnaars V."/>
            <person name="Wohlbrand L."/>
            <person name="Scheve S."/>
            <person name="Hinrichs C."/>
            <person name="Reinhardt R."/>
            <person name="Rabus R."/>
        </authorList>
    </citation>
    <scope>NUCLEOTIDE SEQUENCE</scope>
    <source>
        <strain evidence="1">4be13</strain>
    </source>
</reference>
<sequence length="42" mass="4797">MIFSDYNGIRSWLRIQPVPQSILYRESGNGNIVSNNSISQKN</sequence>
<dbReference type="Proteomes" id="UP000663722">
    <property type="component" value="Chromosome"/>
</dbReference>
<gene>
    <name evidence="1" type="ORF">dnm_005780</name>
</gene>
<name>A0A975BG48_9BACT</name>
<proteinExistence type="predicted"/>
<evidence type="ECO:0000313" key="1">
    <source>
        <dbReference type="EMBL" id="QTA84579.1"/>
    </source>
</evidence>
<accession>A0A975BG48</accession>
<evidence type="ECO:0000313" key="2">
    <source>
        <dbReference type="Proteomes" id="UP000663722"/>
    </source>
</evidence>